<dbReference type="Gene3D" id="1.10.238.160">
    <property type="match status" value="1"/>
</dbReference>
<dbReference type="AlphaFoldDB" id="A0AAW8CMD5"/>
<reference evidence="1" key="1">
    <citation type="journal article" date="2023" name="Front. Microbiol.">
        <title>Phylogeography and host specificity of Pasteurellaceae pathogenic to sea-farmed fish in the north-east Atlantic.</title>
        <authorList>
            <person name="Gulla S."/>
            <person name="Colquhoun D.J."/>
            <person name="Olsen A.B."/>
            <person name="Spilsberg B."/>
            <person name="Lagesen K."/>
            <person name="Aakesson C.P."/>
            <person name="Strom S."/>
            <person name="Manji F."/>
            <person name="Birkbeck T.H."/>
            <person name="Nilsen H.K."/>
        </authorList>
    </citation>
    <scope>NUCLEOTIDE SEQUENCE</scope>
    <source>
        <strain evidence="1">VIB1234</strain>
    </source>
</reference>
<dbReference type="Pfam" id="PF05930">
    <property type="entry name" value="Phage_AlpA"/>
    <property type="match status" value="1"/>
</dbReference>
<dbReference type="RefSeq" id="WP_211597623.1">
    <property type="nucleotide sequence ID" value="NZ_JAGRQI010000006.1"/>
</dbReference>
<dbReference type="EMBL" id="JASAYJ010000013">
    <property type="protein sequence ID" value="MDP8187519.1"/>
    <property type="molecule type" value="Genomic_DNA"/>
</dbReference>
<evidence type="ECO:0000313" key="2">
    <source>
        <dbReference type="Proteomes" id="UP001230466"/>
    </source>
</evidence>
<comment type="caution">
    <text evidence="1">The sequence shown here is derived from an EMBL/GenBank/DDBJ whole genome shotgun (WGS) entry which is preliminary data.</text>
</comment>
<evidence type="ECO:0000313" key="1">
    <source>
        <dbReference type="EMBL" id="MDP8187519.1"/>
    </source>
</evidence>
<sequence>MKKSTQINQLLTLSEVVELVGIGVTSIYKYMKQGKFPQPKRIGKRAVRWRLSDIEEYINS</sequence>
<dbReference type="SUPFAM" id="SSF46955">
    <property type="entry name" value="Putative DNA-binding domain"/>
    <property type="match status" value="1"/>
</dbReference>
<name>A0AAW8CMD5_9PAST</name>
<dbReference type="Proteomes" id="UP001230466">
    <property type="component" value="Unassembled WGS sequence"/>
</dbReference>
<accession>A0AAW8CMD5</accession>
<protein>
    <submittedName>
        <fullName evidence="1">AlpA family phage regulatory protein</fullName>
    </submittedName>
</protein>
<gene>
    <name evidence="1" type="ORF">QJU78_07030</name>
</gene>
<dbReference type="InterPro" id="IPR010260">
    <property type="entry name" value="AlpA"/>
</dbReference>
<dbReference type="InterPro" id="IPR009061">
    <property type="entry name" value="DNA-bd_dom_put_sf"/>
</dbReference>
<organism evidence="1 2">
    <name type="scientific">Pasteurella atlantica</name>
    <dbReference type="NCBI Taxonomy" id="2827233"/>
    <lineage>
        <taxon>Bacteria</taxon>
        <taxon>Pseudomonadati</taxon>
        <taxon>Pseudomonadota</taxon>
        <taxon>Gammaproteobacteria</taxon>
        <taxon>Pasteurellales</taxon>
        <taxon>Pasteurellaceae</taxon>
        <taxon>Pasteurella</taxon>
    </lineage>
</organism>
<proteinExistence type="predicted"/>